<keyword evidence="2" id="KW-1185">Reference proteome</keyword>
<proteinExistence type="predicted"/>
<name>A0A5B7FCI4_PORTR</name>
<dbReference type="Proteomes" id="UP000324222">
    <property type="component" value="Unassembled WGS sequence"/>
</dbReference>
<protein>
    <submittedName>
        <fullName evidence="1">Uncharacterized protein</fullName>
    </submittedName>
</protein>
<comment type="caution">
    <text evidence="1">The sequence shown here is derived from an EMBL/GenBank/DDBJ whole genome shotgun (WGS) entry which is preliminary data.</text>
</comment>
<evidence type="ECO:0000313" key="1">
    <source>
        <dbReference type="EMBL" id="MPC44871.1"/>
    </source>
</evidence>
<dbReference type="EMBL" id="VSRR010006473">
    <property type="protein sequence ID" value="MPC44871.1"/>
    <property type="molecule type" value="Genomic_DNA"/>
</dbReference>
<organism evidence="1 2">
    <name type="scientific">Portunus trituberculatus</name>
    <name type="common">Swimming crab</name>
    <name type="synonym">Neptunus trituberculatus</name>
    <dbReference type="NCBI Taxonomy" id="210409"/>
    <lineage>
        <taxon>Eukaryota</taxon>
        <taxon>Metazoa</taxon>
        <taxon>Ecdysozoa</taxon>
        <taxon>Arthropoda</taxon>
        <taxon>Crustacea</taxon>
        <taxon>Multicrustacea</taxon>
        <taxon>Malacostraca</taxon>
        <taxon>Eumalacostraca</taxon>
        <taxon>Eucarida</taxon>
        <taxon>Decapoda</taxon>
        <taxon>Pleocyemata</taxon>
        <taxon>Brachyura</taxon>
        <taxon>Eubrachyura</taxon>
        <taxon>Portunoidea</taxon>
        <taxon>Portunidae</taxon>
        <taxon>Portuninae</taxon>
        <taxon>Portunus</taxon>
    </lineage>
</organism>
<sequence>MSKKLLLSAPAATEGETLMRGKQQRTFVSRLIKRFGLGASRPLQDKDERSKAFSYRRDVYIASPFRRCTCYTQFSLYFSASLYSSSSLTSRVTVIG</sequence>
<dbReference type="AlphaFoldDB" id="A0A5B7FCI4"/>
<accession>A0A5B7FCI4</accession>
<reference evidence="1 2" key="1">
    <citation type="submission" date="2019-05" db="EMBL/GenBank/DDBJ databases">
        <title>Another draft genome of Portunus trituberculatus and its Hox gene families provides insights of decapod evolution.</title>
        <authorList>
            <person name="Jeong J.-H."/>
            <person name="Song I."/>
            <person name="Kim S."/>
            <person name="Choi T."/>
            <person name="Kim D."/>
            <person name="Ryu S."/>
            <person name="Kim W."/>
        </authorList>
    </citation>
    <scope>NUCLEOTIDE SEQUENCE [LARGE SCALE GENOMIC DNA]</scope>
    <source>
        <tissue evidence="1">Muscle</tissue>
    </source>
</reference>
<evidence type="ECO:0000313" key="2">
    <source>
        <dbReference type="Proteomes" id="UP000324222"/>
    </source>
</evidence>
<gene>
    <name evidence="1" type="ORF">E2C01_038552</name>
</gene>